<reference evidence="2 3" key="1">
    <citation type="submission" date="2019-02" db="EMBL/GenBank/DDBJ databases">
        <title>Genome sequencing of the rare red list fungi Phlebia centrifuga.</title>
        <authorList>
            <person name="Buettner E."/>
            <person name="Kellner H."/>
        </authorList>
    </citation>
    <scope>NUCLEOTIDE SEQUENCE [LARGE SCALE GENOMIC DNA]</scope>
    <source>
        <strain evidence="2 3">DSM 108282</strain>
    </source>
</reference>
<feature type="region of interest" description="Disordered" evidence="1">
    <location>
        <begin position="257"/>
        <end position="276"/>
    </location>
</feature>
<dbReference type="EMBL" id="SGPJ01000970">
    <property type="protein sequence ID" value="THG92732.1"/>
    <property type="molecule type" value="Genomic_DNA"/>
</dbReference>
<comment type="caution">
    <text evidence="2">The sequence shown here is derived from an EMBL/GenBank/DDBJ whole genome shotgun (WGS) entry which is preliminary data.</text>
</comment>
<accession>A0A4V3X938</accession>
<evidence type="ECO:0000256" key="1">
    <source>
        <dbReference type="SAM" id="MobiDB-lite"/>
    </source>
</evidence>
<sequence length="276" mass="30526">MDDTLVGKPSGDSEEEAEEDIDVDSDGGEEEEDFLIQPEKTSDSVSDETVAVESRTTAQTKQKLCNWHNSMALEAVGNMPEERRKYIDELVNGDPKMGMPFIYSRRKVAPSGAVEYQGVFQSELVLKTFAWHLALIGESAGYNKQQGALALCTMAVERALRMWYPGQLDPELPGKFSEAACGPKSLEYLHSITSKVADSTWKIIMKRAAKFNKDKKEESSSINALLDAIRPESARANIVDIPDEEYADSDADELEADVFSGPSTSADTVTLKWKEQ</sequence>
<organism evidence="2 3">
    <name type="scientific">Hermanssonia centrifuga</name>
    <dbReference type="NCBI Taxonomy" id="98765"/>
    <lineage>
        <taxon>Eukaryota</taxon>
        <taxon>Fungi</taxon>
        <taxon>Dikarya</taxon>
        <taxon>Basidiomycota</taxon>
        <taxon>Agaricomycotina</taxon>
        <taxon>Agaricomycetes</taxon>
        <taxon>Polyporales</taxon>
        <taxon>Meruliaceae</taxon>
        <taxon>Hermanssonia</taxon>
    </lineage>
</organism>
<feature type="compositionally biased region" description="Acidic residues" evidence="1">
    <location>
        <begin position="12"/>
        <end position="34"/>
    </location>
</feature>
<keyword evidence="3" id="KW-1185">Reference proteome</keyword>
<dbReference type="AlphaFoldDB" id="A0A4V3X938"/>
<name>A0A4V3X938_9APHY</name>
<evidence type="ECO:0000313" key="3">
    <source>
        <dbReference type="Proteomes" id="UP000309038"/>
    </source>
</evidence>
<evidence type="ECO:0000313" key="2">
    <source>
        <dbReference type="EMBL" id="THG92732.1"/>
    </source>
</evidence>
<dbReference type="Proteomes" id="UP000309038">
    <property type="component" value="Unassembled WGS sequence"/>
</dbReference>
<proteinExistence type="predicted"/>
<feature type="region of interest" description="Disordered" evidence="1">
    <location>
        <begin position="1"/>
        <end position="49"/>
    </location>
</feature>
<gene>
    <name evidence="2" type="ORF">EW026_g8268</name>
</gene>
<protein>
    <submittedName>
        <fullName evidence="2">Uncharacterized protein</fullName>
    </submittedName>
</protein>